<evidence type="ECO:0000313" key="1">
    <source>
        <dbReference type="EMBL" id="AKU43074.1"/>
    </source>
</evidence>
<sequence length="74" mass="8211">MCGQVEVVVLGGLTVDVEFTTYWEPGDCGYRGTYVDNWEIVGINGKRKKNTDWILNRLSAADEERIGDACQAAI</sequence>
<dbReference type="EMBL" id="KR935213">
    <property type="protein sequence ID" value="AKU43074.1"/>
    <property type="molecule type" value="Genomic_DNA"/>
</dbReference>
<proteinExistence type="predicted"/>
<dbReference type="OrthoDB" id="37866at10239"/>
<accession>A0A0K1LKX0</accession>
<dbReference type="KEGG" id="vg:26796490"/>
<keyword evidence="2" id="KW-1185">Reference proteome</keyword>
<name>A0A0K1LKX0_9CAUD</name>
<organism evidence="1 2">
    <name type="scientific">Rhodobacter phage RcTitan</name>
    <dbReference type="NCBI Taxonomy" id="1662330"/>
    <lineage>
        <taxon>Viruses</taxon>
        <taxon>Duplodnaviria</taxon>
        <taxon>Heunggongvirae</taxon>
        <taxon>Uroviricota</taxon>
        <taxon>Caudoviricetes</taxon>
        <taxon>Titanvirus</taxon>
        <taxon>Titanvirus rctitan</taxon>
    </lineage>
</organism>
<evidence type="ECO:0000313" key="2">
    <source>
        <dbReference type="Proteomes" id="UP000203710"/>
    </source>
</evidence>
<reference evidence="1 2" key="1">
    <citation type="journal article" date="2016" name="Genome Announc.">
        <title>Complete Genome Sequences of Five Bacteriophages That Infect Rhodobacter capsulatus.</title>
        <authorList>
            <person name="Bollivar D.W."/>
            <person name="Bernardoni B."/>
            <person name="Bockman M.R."/>
            <person name="Miller B.M."/>
            <person name="Russell D.A."/>
            <person name="Delesalle V.A."/>
            <person name="Krukonis G.P."/>
            <person name="Hatfull G.F."/>
            <person name="Cross M.R."/>
            <person name="Szewczyk M.M."/>
            <person name="Eppurath A."/>
        </authorList>
    </citation>
    <scope>NUCLEOTIDE SEQUENCE [LARGE SCALE GENOMIC DNA]</scope>
</reference>
<gene>
    <name evidence="1" type="ORF">RCTITAN_58</name>
</gene>
<dbReference type="RefSeq" id="YP_009225723.1">
    <property type="nucleotide sequence ID" value="NC_029097.1"/>
</dbReference>
<dbReference type="Proteomes" id="UP000203710">
    <property type="component" value="Segment"/>
</dbReference>
<dbReference type="GeneID" id="26796490"/>
<protein>
    <submittedName>
        <fullName evidence="1">Uncharacterized protein</fullName>
    </submittedName>
</protein>